<dbReference type="Proteomes" id="UP001056109">
    <property type="component" value="Chromosome"/>
</dbReference>
<reference evidence="2" key="1">
    <citation type="submission" date="2022-06" db="EMBL/GenBank/DDBJ databases">
        <title>Complete Genome Sequence of Arcanobacterium pinnipediorum strain DSM 28752 isolated from a harbour seal.</title>
        <authorList>
            <person name="Borowiak M."/>
            <person name="Kreitlow A."/>
            <person name="Alssahen M."/>
            <person name="Malorny B."/>
            <person name="Laemmler C."/>
            <person name="Prenger-Berninghoff E."/>
            <person name="Siebert U."/>
            <person name="Ploetz M."/>
            <person name="Abdulmawjood A."/>
        </authorList>
    </citation>
    <scope>NUCLEOTIDE SEQUENCE</scope>
    <source>
        <strain evidence="2">DSM 28752</strain>
    </source>
</reference>
<name>A0ABY5AJL5_9ACTO</name>
<keyword evidence="1" id="KW-1133">Transmembrane helix</keyword>
<feature type="transmembrane region" description="Helical" evidence="1">
    <location>
        <begin position="99"/>
        <end position="128"/>
    </location>
</feature>
<protein>
    <submittedName>
        <fullName evidence="2">DUF3159 domain-containing protein</fullName>
    </submittedName>
</protein>
<feature type="transmembrane region" description="Helical" evidence="1">
    <location>
        <begin position="75"/>
        <end position="93"/>
    </location>
</feature>
<accession>A0ABY5AJL5</accession>
<dbReference type="Pfam" id="PF11361">
    <property type="entry name" value="DUF3159"/>
    <property type="match status" value="1"/>
</dbReference>
<keyword evidence="1" id="KW-0812">Transmembrane</keyword>
<dbReference type="InterPro" id="IPR016566">
    <property type="entry name" value="UCP010219"/>
</dbReference>
<sequence>MTSKKTSLSAITADKFDAMQAIGGIRGICESVIPTLVFLVIFALVHKIDLAAAVSIVTAVVAILGRLISRIDPSPAIGGLGAVVISAVMAWRTGQAADFFVWGLIVNVAYLAGLLISILVRWPALGILIGALRSEGTTWRNHKPTMRRYYIVTWLWAGLFLARAAVQLPLYFAGATNALGIAKLGMGIPLFALVAWLSWLMIRGLDPIVVHDDSASQ</sequence>
<keyword evidence="1" id="KW-0472">Membrane</keyword>
<evidence type="ECO:0000313" key="3">
    <source>
        <dbReference type="Proteomes" id="UP001056109"/>
    </source>
</evidence>
<proteinExistence type="predicted"/>
<feature type="transmembrane region" description="Helical" evidence="1">
    <location>
        <begin position="21"/>
        <end position="44"/>
    </location>
</feature>
<organism evidence="2 3">
    <name type="scientific">Arcanobacterium pinnipediorum</name>
    <dbReference type="NCBI Taxonomy" id="1503041"/>
    <lineage>
        <taxon>Bacteria</taxon>
        <taxon>Bacillati</taxon>
        <taxon>Actinomycetota</taxon>
        <taxon>Actinomycetes</taxon>
        <taxon>Actinomycetales</taxon>
        <taxon>Actinomycetaceae</taxon>
        <taxon>Arcanobacterium</taxon>
    </lineage>
</organism>
<gene>
    <name evidence="2" type="ORF">NG665_03905</name>
</gene>
<evidence type="ECO:0000313" key="2">
    <source>
        <dbReference type="EMBL" id="USR80128.1"/>
    </source>
</evidence>
<feature type="transmembrane region" description="Helical" evidence="1">
    <location>
        <begin position="50"/>
        <end position="68"/>
    </location>
</feature>
<evidence type="ECO:0000256" key="1">
    <source>
        <dbReference type="SAM" id="Phobius"/>
    </source>
</evidence>
<dbReference type="EMBL" id="CP099547">
    <property type="protein sequence ID" value="USR80128.1"/>
    <property type="molecule type" value="Genomic_DNA"/>
</dbReference>
<dbReference type="RefSeq" id="WP_252673978.1">
    <property type="nucleotide sequence ID" value="NZ_CP099547.1"/>
</dbReference>
<keyword evidence="3" id="KW-1185">Reference proteome</keyword>
<dbReference type="PIRSF" id="PIRSF010219">
    <property type="entry name" value="UCP010219"/>
    <property type="match status" value="1"/>
</dbReference>
<feature type="transmembrane region" description="Helical" evidence="1">
    <location>
        <begin position="149"/>
        <end position="172"/>
    </location>
</feature>
<feature type="transmembrane region" description="Helical" evidence="1">
    <location>
        <begin position="184"/>
        <end position="202"/>
    </location>
</feature>